<accession>A0A2G2XG59</accession>
<dbReference type="CDD" id="cd09272">
    <property type="entry name" value="RNase_HI_RT_Ty1"/>
    <property type="match status" value="1"/>
</dbReference>
<protein>
    <submittedName>
        <fullName evidence="2">Alpha-mannosidase</fullName>
    </submittedName>
</protein>
<dbReference type="InterPro" id="IPR011682">
    <property type="entry name" value="Glyco_hydro_38_C"/>
</dbReference>
<evidence type="ECO:0000259" key="1">
    <source>
        <dbReference type="Pfam" id="PF07748"/>
    </source>
</evidence>
<dbReference type="PANTHER" id="PTHR11607">
    <property type="entry name" value="ALPHA-MANNOSIDASE"/>
    <property type="match status" value="1"/>
</dbReference>
<keyword evidence="3" id="KW-1185">Reference proteome</keyword>
<name>A0A2G2XG59_CAPBA</name>
<dbReference type="STRING" id="33114.A0A2G2XG59"/>
<dbReference type="PANTHER" id="PTHR11607:SF61">
    <property type="entry name" value="ALPHA-MANNOSIDASE"/>
    <property type="match status" value="1"/>
</dbReference>
<evidence type="ECO:0000313" key="3">
    <source>
        <dbReference type="Proteomes" id="UP000224567"/>
    </source>
</evidence>
<dbReference type="GO" id="GO:0030246">
    <property type="term" value="F:carbohydrate binding"/>
    <property type="evidence" value="ECO:0007669"/>
    <property type="project" value="InterPro"/>
</dbReference>
<dbReference type="InterPro" id="IPR050843">
    <property type="entry name" value="Glycosyl_Hydrlase_38"/>
</dbReference>
<dbReference type="InterPro" id="IPR011013">
    <property type="entry name" value="Gal_mutarotase_sf_dom"/>
</dbReference>
<dbReference type="EMBL" id="MLFT02000002">
    <property type="protein sequence ID" value="PHT56478.1"/>
    <property type="molecule type" value="Genomic_DNA"/>
</dbReference>
<dbReference type="Proteomes" id="UP000224567">
    <property type="component" value="Unassembled WGS sequence"/>
</dbReference>
<dbReference type="GO" id="GO:0004559">
    <property type="term" value="F:alpha-mannosidase activity"/>
    <property type="evidence" value="ECO:0007669"/>
    <property type="project" value="InterPro"/>
</dbReference>
<proteinExistence type="predicted"/>
<organism evidence="2 3">
    <name type="scientific">Capsicum baccatum</name>
    <name type="common">Peruvian pepper</name>
    <dbReference type="NCBI Taxonomy" id="33114"/>
    <lineage>
        <taxon>Eukaryota</taxon>
        <taxon>Viridiplantae</taxon>
        <taxon>Streptophyta</taxon>
        <taxon>Embryophyta</taxon>
        <taxon>Tracheophyta</taxon>
        <taxon>Spermatophyta</taxon>
        <taxon>Magnoliopsida</taxon>
        <taxon>eudicotyledons</taxon>
        <taxon>Gunneridae</taxon>
        <taxon>Pentapetalae</taxon>
        <taxon>asterids</taxon>
        <taxon>lamiids</taxon>
        <taxon>Solanales</taxon>
        <taxon>Solanaceae</taxon>
        <taxon>Solanoideae</taxon>
        <taxon>Capsiceae</taxon>
        <taxon>Capsicum</taxon>
    </lineage>
</organism>
<dbReference type="OrthoDB" id="1301235at2759"/>
<comment type="caution">
    <text evidence="2">The sequence shown here is derived from an EMBL/GenBank/DDBJ whole genome shotgun (WGS) entry which is preliminary data.</text>
</comment>
<dbReference type="AlphaFoldDB" id="A0A2G2XG59"/>
<reference evidence="2 3" key="1">
    <citation type="journal article" date="2017" name="Genome Biol.">
        <title>New reference genome sequences of hot pepper reveal the massive evolution of plant disease-resistance genes by retroduplication.</title>
        <authorList>
            <person name="Kim S."/>
            <person name="Park J."/>
            <person name="Yeom S.I."/>
            <person name="Kim Y.M."/>
            <person name="Seo E."/>
            <person name="Kim K.T."/>
            <person name="Kim M.S."/>
            <person name="Lee J.M."/>
            <person name="Cheong K."/>
            <person name="Shin H.S."/>
            <person name="Kim S.B."/>
            <person name="Han K."/>
            <person name="Lee J."/>
            <person name="Park M."/>
            <person name="Lee H.A."/>
            <person name="Lee H.Y."/>
            <person name="Lee Y."/>
            <person name="Oh S."/>
            <person name="Lee J.H."/>
            <person name="Choi E."/>
            <person name="Choi E."/>
            <person name="Lee S.E."/>
            <person name="Jeon J."/>
            <person name="Kim H."/>
            <person name="Choi G."/>
            <person name="Song H."/>
            <person name="Lee J."/>
            <person name="Lee S.C."/>
            <person name="Kwon J.K."/>
            <person name="Lee H.Y."/>
            <person name="Koo N."/>
            <person name="Hong Y."/>
            <person name="Kim R.W."/>
            <person name="Kang W.H."/>
            <person name="Huh J.H."/>
            <person name="Kang B.C."/>
            <person name="Yang T.J."/>
            <person name="Lee Y.H."/>
            <person name="Bennetzen J.L."/>
            <person name="Choi D."/>
        </authorList>
    </citation>
    <scope>NUCLEOTIDE SEQUENCE [LARGE SCALE GENOMIC DNA]</scope>
    <source>
        <strain evidence="3">cv. PBC81</strain>
    </source>
</reference>
<dbReference type="GO" id="GO:0006013">
    <property type="term" value="P:mannose metabolic process"/>
    <property type="evidence" value="ECO:0007669"/>
    <property type="project" value="InterPro"/>
</dbReference>
<dbReference type="Gene3D" id="2.70.98.30">
    <property type="entry name" value="Golgi alpha-mannosidase II, domain 4"/>
    <property type="match status" value="1"/>
</dbReference>
<reference evidence="3" key="2">
    <citation type="journal article" date="2017" name="J. Anim. Genet.">
        <title>Multiple reference genome sequences of hot pepper reveal the massive evolution of plant disease resistance genes by retroduplication.</title>
        <authorList>
            <person name="Kim S."/>
            <person name="Park J."/>
            <person name="Yeom S.-I."/>
            <person name="Kim Y.-M."/>
            <person name="Seo E."/>
            <person name="Kim K.-T."/>
            <person name="Kim M.-S."/>
            <person name="Lee J.M."/>
            <person name="Cheong K."/>
            <person name="Shin H.-S."/>
            <person name="Kim S.-B."/>
            <person name="Han K."/>
            <person name="Lee J."/>
            <person name="Park M."/>
            <person name="Lee H.-A."/>
            <person name="Lee H.-Y."/>
            <person name="Lee Y."/>
            <person name="Oh S."/>
            <person name="Lee J.H."/>
            <person name="Choi E."/>
            <person name="Choi E."/>
            <person name="Lee S.E."/>
            <person name="Jeon J."/>
            <person name="Kim H."/>
            <person name="Choi G."/>
            <person name="Song H."/>
            <person name="Lee J."/>
            <person name="Lee S.-C."/>
            <person name="Kwon J.-K."/>
            <person name="Lee H.-Y."/>
            <person name="Koo N."/>
            <person name="Hong Y."/>
            <person name="Kim R.W."/>
            <person name="Kang W.-H."/>
            <person name="Huh J.H."/>
            <person name="Kang B.-C."/>
            <person name="Yang T.-J."/>
            <person name="Lee Y.-H."/>
            <person name="Bennetzen J.L."/>
            <person name="Choi D."/>
        </authorList>
    </citation>
    <scope>NUCLEOTIDE SEQUENCE [LARGE SCALE GENOMIC DNA]</scope>
    <source>
        <strain evidence="3">cv. PBC81</strain>
    </source>
</reference>
<evidence type="ECO:0000313" key="2">
    <source>
        <dbReference type="EMBL" id="PHT56478.1"/>
    </source>
</evidence>
<sequence length="318" mass="35982">MVDYGVKFEKSQSFKLLGFSDSDWAGSVDDMRSTSGHCFSLGSGIFSWSSKKQEVVAQSTAEAEFIAATTAVNQALWLRKIMCDLHMEQNDGTEILVDNQAAIAISNNPVFHRKTKHFNIKLYFLREVQQKGEVTLINCKSENQLAALFTKPLPVSKFELLRQRIGVDVPVQQSYLWYRSSSNFGQNSGAYIFRPDGSSPVIVARSVPIKVIRGPLVDEIHQQFNSWISQVIRIYKDKEHVELEFTIGSIPIEDSVGKEVITKMTANMATDKVFYTDSNGRDFLKRVRDHRADWDLNVTQPVAGNYYPVTFSTQSFLN</sequence>
<gene>
    <name evidence="2" type="ORF">CQW23_04964</name>
</gene>
<dbReference type="Pfam" id="PF07748">
    <property type="entry name" value="Glyco_hydro_38C"/>
    <property type="match status" value="1"/>
</dbReference>
<dbReference type="SUPFAM" id="SSF74650">
    <property type="entry name" value="Galactose mutarotase-like"/>
    <property type="match status" value="1"/>
</dbReference>
<feature type="domain" description="Glycosyl hydrolase family 38 C-terminal" evidence="1">
    <location>
        <begin position="167"/>
        <end position="303"/>
    </location>
</feature>